<proteinExistence type="predicted"/>
<accession>A0A7S2GIC3</accession>
<name>A0A7S2GIC3_9STRA</name>
<organism evidence="1">
    <name type="scientific">Octactis speculum</name>
    <dbReference type="NCBI Taxonomy" id="3111310"/>
    <lineage>
        <taxon>Eukaryota</taxon>
        <taxon>Sar</taxon>
        <taxon>Stramenopiles</taxon>
        <taxon>Ochrophyta</taxon>
        <taxon>Dictyochophyceae</taxon>
        <taxon>Dictyochales</taxon>
        <taxon>Dictyochaceae</taxon>
        <taxon>Octactis</taxon>
    </lineage>
</organism>
<gene>
    <name evidence="1" type="ORF">DSPE1174_LOCUS21551</name>
</gene>
<dbReference type="SUPFAM" id="SSF109604">
    <property type="entry name" value="HD-domain/PDEase-like"/>
    <property type="match status" value="1"/>
</dbReference>
<dbReference type="EMBL" id="HBGS01041835">
    <property type="protein sequence ID" value="CAD9451816.1"/>
    <property type="molecule type" value="Transcribed_RNA"/>
</dbReference>
<reference evidence="1" key="1">
    <citation type="submission" date="2021-01" db="EMBL/GenBank/DDBJ databases">
        <authorList>
            <person name="Corre E."/>
            <person name="Pelletier E."/>
            <person name="Niang G."/>
            <person name="Scheremetjew M."/>
            <person name="Finn R."/>
            <person name="Kale V."/>
            <person name="Holt S."/>
            <person name="Cochrane G."/>
            <person name="Meng A."/>
            <person name="Brown T."/>
            <person name="Cohen L."/>
        </authorList>
    </citation>
    <scope>NUCLEOTIDE SEQUENCE</scope>
    <source>
        <strain evidence="1">CCMP1381</strain>
    </source>
</reference>
<protein>
    <recommendedName>
        <fullName evidence="2">HD domain-containing protein</fullName>
    </recommendedName>
</protein>
<dbReference type="Gene3D" id="1.10.3210.10">
    <property type="entry name" value="Hypothetical protein af1432"/>
    <property type="match status" value="1"/>
</dbReference>
<sequence length="126" mass="14666">MVVAALFHDIGEVFSPGNHGSIASALLRPFVSPVIYWVLDKHEIFQGYYYFHHVGGDRHQRDVFKDHPYYQETVDFCHRWDQSSFDMGYPSMNESEFLPLVYEVFSTPAYMFDADNPKKMASFANL</sequence>
<evidence type="ECO:0000313" key="1">
    <source>
        <dbReference type="EMBL" id="CAD9451816.1"/>
    </source>
</evidence>
<dbReference type="AlphaFoldDB" id="A0A7S2GIC3"/>
<evidence type="ECO:0008006" key="2">
    <source>
        <dbReference type="Google" id="ProtNLM"/>
    </source>
</evidence>